<evidence type="ECO:0000256" key="4">
    <source>
        <dbReference type="ARBA" id="ARBA00023143"/>
    </source>
</evidence>
<evidence type="ECO:0000313" key="7">
    <source>
        <dbReference type="Proteomes" id="UP000198635"/>
    </source>
</evidence>
<dbReference type="STRING" id="52560.SAMN04488082_10723"/>
<dbReference type="Pfam" id="PF02119">
    <property type="entry name" value="FlgI"/>
    <property type="match status" value="1"/>
</dbReference>
<dbReference type="PRINTS" id="PR01010">
    <property type="entry name" value="FLGPRINGFLGI"/>
</dbReference>
<comment type="subcellular location">
    <subcellularLocation>
        <location evidence="2 5">Bacterial flagellum basal body</location>
    </subcellularLocation>
</comment>
<keyword evidence="7" id="KW-1185">Reference proteome</keyword>
<comment type="subunit">
    <text evidence="5">The basal body constitutes a major portion of the flagellar organelle and consists of four rings (L,P,S, and M) mounted on a central rod.</text>
</comment>
<dbReference type="PANTHER" id="PTHR30381">
    <property type="entry name" value="FLAGELLAR P-RING PERIPLASMIC PROTEIN FLGI"/>
    <property type="match status" value="1"/>
</dbReference>
<comment type="similarity">
    <text evidence="5">Belongs to the FlgI family.</text>
</comment>
<evidence type="ECO:0000256" key="1">
    <source>
        <dbReference type="ARBA" id="ARBA00002591"/>
    </source>
</evidence>
<evidence type="ECO:0000256" key="2">
    <source>
        <dbReference type="ARBA" id="ARBA00004117"/>
    </source>
</evidence>
<keyword evidence="6" id="KW-0969">Cilium</keyword>
<dbReference type="Proteomes" id="UP000198635">
    <property type="component" value="Unassembled WGS sequence"/>
</dbReference>
<dbReference type="GO" id="GO:0071973">
    <property type="term" value="P:bacterial-type flagellum-dependent cell motility"/>
    <property type="evidence" value="ECO:0007669"/>
    <property type="project" value="InterPro"/>
</dbReference>
<dbReference type="AlphaFoldDB" id="A0A1I3U5D1"/>
<dbReference type="OrthoDB" id="9786431at2"/>
<comment type="function">
    <text evidence="1 5">Assembles around the rod to form the L-ring and probably protects the motor/basal body from shearing forces during rotation.</text>
</comment>
<evidence type="ECO:0000256" key="5">
    <source>
        <dbReference type="HAMAP-Rule" id="MF_00416"/>
    </source>
</evidence>
<keyword evidence="6" id="KW-0282">Flagellum</keyword>
<dbReference type="GO" id="GO:0009428">
    <property type="term" value="C:bacterial-type flagellum basal body, distal rod, P ring"/>
    <property type="evidence" value="ECO:0007669"/>
    <property type="project" value="InterPro"/>
</dbReference>
<gene>
    <name evidence="5" type="primary">flgI</name>
    <name evidence="6" type="ORF">SAMN04488082_10723</name>
</gene>
<sequence>MCGHSKTRRFAFLLLALGLAVGLAMPAGAVRLKDIASFGGVRSNDLVGYGLVVGLPGTGDKSSSQFTIQSMANMLENMGVKVDRAALKPKNVAAVMVTVKMPASSRPGSRLDATVSSVGDASSLLGGVLLMTPLKGIDGSIYALCQGSLAVGGFSAGGDAATATKNITTVGRIPGGAVVERSVPFSFNEQKDITIQLGVEDFSTAKQVADSLNKAIGGQYAHAQDASSIRLGIPPQYQGNIVALMASLENLEVQPDSRAKVVVDEKTGTVVLGSNVTLSRVAVSHGNLNVVVSEQPQVSQPGAFSPGQTAITPSTEIGVREEQRRLVLMAGASIQELVDGLNAIGATPRDLISILRTMKSAGALHADLEVL</sequence>
<dbReference type="PANTHER" id="PTHR30381:SF0">
    <property type="entry name" value="FLAGELLAR P-RING PROTEIN"/>
    <property type="match status" value="1"/>
</dbReference>
<accession>A0A1I3U5D1</accession>
<reference evidence="7" key="1">
    <citation type="submission" date="2016-10" db="EMBL/GenBank/DDBJ databases">
        <authorList>
            <person name="Varghese N."/>
            <person name="Submissions S."/>
        </authorList>
    </citation>
    <scope>NUCLEOTIDE SEQUENCE [LARGE SCALE GENOMIC DNA]</scope>
    <source>
        <strain evidence="7">DSM 5918</strain>
    </source>
</reference>
<evidence type="ECO:0000256" key="3">
    <source>
        <dbReference type="ARBA" id="ARBA00022729"/>
    </source>
</evidence>
<dbReference type="NCBIfam" id="NF003676">
    <property type="entry name" value="PRK05303.1"/>
    <property type="match status" value="1"/>
</dbReference>
<dbReference type="HAMAP" id="MF_00416">
    <property type="entry name" value="FlgI"/>
    <property type="match status" value="1"/>
</dbReference>
<organism evidence="6 7">
    <name type="scientific">Desulfomicrobium apsheronum</name>
    <dbReference type="NCBI Taxonomy" id="52560"/>
    <lineage>
        <taxon>Bacteria</taxon>
        <taxon>Pseudomonadati</taxon>
        <taxon>Thermodesulfobacteriota</taxon>
        <taxon>Desulfovibrionia</taxon>
        <taxon>Desulfovibrionales</taxon>
        <taxon>Desulfomicrobiaceae</taxon>
        <taxon>Desulfomicrobium</taxon>
    </lineage>
</organism>
<proteinExistence type="inferred from homology"/>
<name>A0A1I3U5D1_9BACT</name>
<dbReference type="GO" id="GO:0005198">
    <property type="term" value="F:structural molecule activity"/>
    <property type="evidence" value="ECO:0007669"/>
    <property type="project" value="InterPro"/>
</dbReference>
<keyword evidence="3" id="KW-0732">Signal</keyword>
<dbReference type="GO" id="GO:0030288">
    <property type="term" value="C:outer membrane-bounded periplasmic space"/>
    <property type="evidence" value="ECO:0007669"/>
    <property type="project" value="InterPro"/>
</dbReference>
<dbReference type="RefSeq" id="WP_092374164.1">
    <property type="nucleotide sequence ID" value="NZ_FORX01000007.1"/>
</dbReference>
<evidence type="ECO:0000313" key="6">
    <source>
        <dbReference type="EMBL" id="SFJ77953.1"/>
    </source>
</evidence>
<protein>
    <recommendedName>
        <fullName evidence="5">Flagellar P-ring protein</fullName>
    </recommendedName>
    <alternativeName>
        <fullName evidence="5">Basal body P-ring protein</fullName>
    </alternativeName>
</protein>
<keyword evidence="6" id="KW-0966">Cell projection</keyword>
<dbReference type="InterPro" id="IPR001782">
    <property type="entry name" value="Flag_FlgI"/>
</dbReference>
<dbReference type="EMBL" id="FORX01000007">
    <property type="protein sequence ID" value="SFJ77953.1"/>
    <property type="molecule type" value="Genomic_DNA"/>
</dbReference>
<keyword evidence="4 5" id="KW-0975">Bacterial flagellum</keyword>